<accession>W3VRA0</accession>
<feature type="compositionally biased region" description="Basic and acidic residues" evidence="2">
    <location>
        <begin position="260"/>
        <end position="272"/>
    </location>
</feature>
<dbReference type="EMBL" id="AWNI01000008">
    <property type="protein sequence ID" value="ETS64010.1"/>
    <property type="molecule type" value="Genomic_DNA"/>
</dbReference>
<name>W3VRA0_MOEAP</name>
<keyword evidence="4" id="KW-1185">Reference proteome</keyword>
<feature type="compositionally biased region" description="Low complexity" evidence="2">
    <location>
        <begin position="436"/>
        <end position="453"/>
    </location>
</feature>
<dbReference type="PANTHER" id="PTHR24184">
    <property type="entry name" value="SI:CH211-189E2.2"/>
    <property type="match status" value="1"/>
</dbReference>
<dbReference type="SUPFAM" id="SSF48403">
    <property type="entry name" value="Ankyrin repeat"/>
    <property type="match status" value="1"/>
</dbReference>
<proteinExistence type="predicted"/>
<evidence type="ECO:0000313" key="4">
    <source>
        <dbReference type="Proteomes" id="UP000019462"/>
    </source>
</evidence>
<feature type="compositionally biased region" description="Low complexity" evidence="2">
    <location>
        <begin position="273"/>
        <end position="282"/>
    </location>
</feature>
<comment type="caution">
    <text evidence="3">The sequence shown here is derived from an EMBL/GenBank/DDBJ whole genome shotgun (WGS) entry which is preliminary data.</text>
</comment>
<dbReference type="PROSITE" id="PS50297">
    <property type="entry name" value="ANK_REP_REGION"/>
    <property type="match status" value="1"/>
</dbReference>
<feature type="compositionally biased region" description="Low complexity" evidence="2">
    <location>
        <begin position="398"/>
        <end position="417"/>
    </location>
</feature>
<feature type="compositionally biased region" description="Polar residues" evidence="2">
    <location>
        <begin position="112"/>
        <end position="123"/>
    </location>
</feature>
<dbReference type="HOGENOM" id="CLU_498859_0_0_1"/>
<dbReference type="OrthoDB" id="20872at2759"/>
<feature type="compositionally biased region" description="Low complexity" evidence="2">
    <location>
        <begin position="195"/>
        <end position="215"/>
    </location>
</feature>
<dbReference type="PROSITE" id="PS50088">
    <property type="entry name" value="ANK_REPEAT"/>
    <property type="match status" value="1"/>
</dbReference>
<feature type="compositionally biased region" description="Basic and acidic residues" evidence="2">
    <location>
        <begin position="156"/>
        <end position="166"/>
    </location>
</feature>
<feature type="compositionally biased region" description="Polar residues" evidence="2">
    <location>
        <begin position="517"/>
        <end position="526"/>
    </location>
</feature>
<evidence type="ECO:0000313" key="3">
    <source>
        <dbReference type="EMBL" id="ETS64010.1"/>
    </source>
</evidence>
<feature type="region of interest" description="Disordered" evidence="2">
    <location>
        <begin position="466"/>
        <end position="528"/>
    </location>
</feature>
<dbReference type="Gene3D" id="1.25.40.20">
    <property type="entry name" value="Ankyrin repeat-containing domain"/>
    <property type="match status" value="1"/>
</dbReference>
<dbReference type="Proteomes" id="UP000019462">
    <property type="component" value="Unassembled WGS sequence"/>
</dbReference>
<keyword evidence="1" id="KW-0040">ANK repeat</keyword>
<dbReference type="InterPro" id="IPR036770">
    <property type="entry name" value="Ankyrin_rpt-contain_sf"/>
</dbReference>
<feature type="compositionally biased region" description="Low complexity" evidence="2">
    <location>
        <begin position="291"/>
        <end position="313"/>
    </location>
</feature>
<evidence type="ECO:0000256" key="2">
    <source>
        <dbReference type="SAM" id="MobiDB-lite"/>
    </source>
</evidence>
<feature type="repeat" description="ANK" evidence="1">
    <location>
        <begin position="34"/>
        <end position="60"/>
    </location>
</feature>
<dbReference type="Pfam" id="PF13637">
    <property type="entry name" value="Ank_4"/>
    <property type="match status" value="1"/>
</dbReference>
<feature type="compositionally biased region" description="Polar residues" evidence="2">
    <location>
        <begin position="216"/>
        <end position="227"/>
    </location>
</feature>
<feature type="compositionally biased region" description="Polar residues" evidence="2">
    <location>
        <begin position="234"/>
        <end position="254"/>
    </location>
</feature>
<sequence>MTTTIFQAANDGNVELVSSLLDQPSLEIDARDEAGLTALQYAVRAGHIQVVSQLLAQGANALEVVNDDALKQNPELAAVVNNALQHTQSTAFQTAPVVDSHGGKQLPDGTVSYVQPPSYQNDGQQQQQQQHFVHQHPMSHPAYPFQPQHAFFDPSHNPEHRAHATKDSSSGSLPPPEVARMIPCRFFPNCRYGENNNSNNTNSNTNSSAKESSSAGTAANGENSSLPATPRDVSVSTSPASAQTTIAPSNQKNDIASKPSADRTASRAETADKSTAAAASAPAKKEAAVKSNAATGSSTATKSSGSNAASAGKSEAKAENTSNGKRAAASAKGDEAKPAAAAPAGQGDRIPASIPSKPMVNGNGSNGAANRQNGAKPQANGVQAGKGNHNQNGARSRANQGSNGRANGQGAQGNAGQKKPAPQRLPNADDFPALSNGQGQAAAAPAPVAAATTNGAPKANFSAILSAPAPVKKQPEPTKETEAAAGADDKPAATPAANGEAKEAGESANDADAKTSAPKQASTNGSGAAAPMMDFAAVVQSNPVAV</sequence>
<gene>
    <name evidence="3" type="ORF">PaG_02346</name>
</gene>
<dbReference type="PANTHER" id="PTHR24184:SF11">
    <property type="entry name" value="ANKYRIN REPEAT AND SOCS BOX CONTAINING 3"/>
    <property type="match status" value="1"/>
</dbReference>
<evidence type="ECO:0000256" key="1">
    <source>
        <dbReference type="PROSITE-ProRule" id="PRU00023"/>
    </source>
</evidence>
<dbReference type="AlphaFoldDB" id="W3VRA0"/>
<organism evidence="3 4">
    <name type="scientific">Moesziomyces aphidis</name>
    <name type="common">Pseudozyma aphidis</name>
    <dbReference type="NCBI Taxonomy" id="84754"/>
    <lineage>
        <taxon>Eukaryota</taxon>
        <taxon>Fungi</taxon>
        <taxon>Dikarya</taxon>
        <taxon>Basidiomycota</taxon>
        <taxon>Ustilaginomycotina</taxon>
        <taxon>Ustilaginomycetes</taxon>
        <taxon>Ustilaginales</taxon>
        <taxon>Ustilaginaceae</taxon>
        <taxon>Moesziomyces</taxon>
    </lineage>
</organism>
<feature type="region of interest" description="Disordered" evidence="2">
    <location>
        <begin position="195"/>
        <end position="453"/>
    </location>
</feature>
<feature type="compositionally biased region" description="Polar residues" evidence="2">
    <location>
        <begin position="362"/>
        <end position="375"/>
    </location>
</feature>
<reference evidence="3 4" key="1">
    <citation type="journal article" date="2014" name="Genome Announc.">
        <title>Genome sequence of the basidiomycetous fungus Pseudozyma aphidis DSM70725, an efficient producer of biosurfactant mannosylerythritol lipids.</title>
        <authorList>
            <person name="Lorenz S."/>
            <person name="Guenther M."/>
            <person name="Grumaz C."/>
            <person name="Rupp S."/>
            <person name="Zibek S."/>
            <person name="Sohn K."/>
        </authorList>
    </citation>
    <scope>NUCLEOTIDE SEQUENCE [LARGE SCALE GENOMIC DNA]</scope>
    <source>
        <strain evidence="4">ATCC 32657 / CBS 517.83 / DSM 70725 / JCM 10318 / NBRC 10182 / NRRL Y-7954 / St-0401</strain>
    </source>
</reference>
<feature type="region of interest" description="Disordered" evidence="2">
    <location>
        <begin position="99"/>
        <end position="177"/>
    </location>
</feature>
<dbReference type="InterPro" id="IPR002110">
    <property type="entry name" value="Ankyrin_rpt"/>
</dbReference>
<feature type="compositionally biased region" description="Basic and acidic residues" evidence="2">
    <location>
        <begin position="473"/>
        <end position="491"/>
    </location>
</feature>
<protein>
    <submittedName>
        <fullName evidence="3">Uncharacterized protein</fullName>
    </submittedName>
</protein>